<protein>
    <submittedName>
        <fullName evidence="3">Uncharacterized protein</fullName>
    </submittedName>
</protein>
<feature type="coiled-coil region" evidence="1">
    <location>
        <begin position="144"/>
        <end position="171"/>
    </location>
</feature>
<dbReference type="PANTHER" id="PTHR35662">
    <property type="entry name" value="INTERACTOR OF HORMAD1 PROTEIN 1"/>
    <property type="match status" value="1"/>
</dbReference>
<dbReference type="Proteomes" id="UP000694556">
    <property type="component" value="Chromosome 13"/>
</dbReference>
<name>A0A8C3C046_CAIMO</name>
<evidence type="ECO:0000256" key="2">
    <source>
        <dbReference type="SAM" id="MobiDB-lite"/>
    </source>
</evidence>
<reference evidence="3" key="2">
    <citation type="submission" date="2025-08" db="UniProtKB">
        <authorList>
            <consortium name="Ensembl"/>
        </authorList>
    </citation>
    <scope>IDENTIFICATION</scope>
</reference>
<keyword evidence="1" id="KW-0175">Coiled coil</keyword>
<dbReference type="PANTHER" id="PTHR35662:SF1">
    <property type="entry name" value="INTERACTOR OF HORMAD1 PROTEIN 1"/>
    <property type="match status" value="1"/>
</dbReference>
<dbReference type="GO" id="GO:0000794">
    <property type="term" value="C:condensed nuclear chromosome"/>
    <property type="evidence" value="ECO:0007669"/>
    <property type="project" value="TreeGrafter"/>
</dbReference>
<dbReference type="GO" id="GO:0006310">
    <property type="term" value="P:DNA recombination"/>
    <property type="evidence" value="ECO:0007669"/>
    <property type="project" value="InterPro"/>
</dbReference>
<feature type="region of interest" description="Disordered" evidence="2">
    <location>
        <begin position="537"/>
        <end position="561"/>
    </location>
</feature>
<sequence>RSLCLWKRKIHSQRTLSRFRPNKFSVRSNAPSDYSSLSDSQLLFGSQFCPENVQSAAAPLELGTQLGQHNSQDVSLSEPSIFTKYQTKPQLFDEDTREKGLLNFCAGRGKSVLENFEVNKNKIKDKYDRYVDIHYKFFFHSDLVLKALADKSQMEQALLEMERRLAAESLESLPAQLSDQHLKLCEELGSLKLPSALAELQTFMSSARAPPRMADDSSQTSPGTCQGCASRQETEHWPCCRGRGGCSSSGPSQHGALPVGSQPTGDGTPEKDLSTASGVSPVAQVVCGRENTSVQEVRSVPGPQSCATHPCMCCANTQCLGESQKKQCPVPQEASLLTPLRKAIRRSTAAFKNVTPSQQRQPQVCHLFVQSNVPGQRDGNSSTDHELENVAVGNKAKQKSGRIPWNKIMERKKTYPSKRKGELSRGADGGLKQVRANRIIALGSSRKKCFPRYTVGLNLENSNPVSSAPSQEMLSSAQPRLTRNFLPVPCSSKGVQQLADKTRRNLENKKRVIVSSARRNFWDSSPQENAFSLCSTTGGKQMSCSPGSSKPGPGNALPQQSTECCSLVFDSDYSD</sequence>
<dbReference type="Ensembl" id="ENSCMMT00000013031.1">
    <property type="protein sequence ID" value="ENSCMMP00000011845.1"/>
    <property type="gene ID" value="ENSCMMG00000007454.1"/>
</dbReference>
<feature type="compositionally biased region" description="Polar residues" evidence="2">
    <location>
        <begin position="216"/>
        <end position="227"/>
    </location>
</feature>
<keyword evidence="4" id="KW-1185">Reference proteome</keyword>
<reference evidence="3" key="3">
    <citation type="submission" date="2025-09" db="UniProtKB">
        <authorList>
            <consortium name="Ensembl"/>
        </authorList>
    </citation>
    <scope>IDENTIFICATION</scope>
</reference>
<dbReference type="GO" id="GO:0042138">
    <property type="term" value="P:meiotic DNA double-strand break formation"/>
    <property type="evidence" value="ECO:0007669"/>
    <property type="project" value="InterPro"/>
</dbReference>
<feature type="compositionally biased region" description="Low complexity" evidence="2">
    <location>
        <begin position="545"/>
        <end position="554"/>
    </location>
</feature>
<dbReference type="InterPro" id="IPR031529">
    <property type="entry name" value="IHO1"/>
</dbReference>
<dbReference type="AlphaFoldDB" id="A0A8C3C046"/>
<reference evidence="3" key="1">
    <citation type="submission" date="2018-09" db="EMBL/GenBank/DDBJ databases">
        <title>Common duck and Muscovy duck high density SNP chip.</title>
        <authorList>
            <person name="Vignal A."/>
            <person name="Thebault N."/>
            <person name="Warren W.C."/>
        </authorList>
    </citation>
    <scope>NUCLEOTIDE SEQUENCE [LARGE SCALE GENOMIC DNA]</scope>
</reference>
<feature type="region of interest" description="Disordered" evidence="2">
    <location>
        <begin position="251"/>
        <end position="277"/>
    </location>
</feature>
<proteinExistence type="predicted"/>
<dbReference type="Pfam" id="PF15771">
    <property type="entry name" value="IHO1"/>
    <property type="match status" value="2"/>
</dbReference>
<organism evidence="3 4">
    <name type="scientific">Cairina moschata</name>
    <name type="common">Muscovy duck</name>
    <dbReference type="NCBI Taxonomy" id="8855"/>
    <lineage>
        <taxon>Eukaryota</taxon>
        <taxon>Metazoa</taxon>
        <taxon>Chordata</taxon>
        <taxon>Craniata</taxon>
        <taxon>Vertebrata</taxon>
        <taxon>Euteleostomi</taxon>
        <taxon>Archelosauria</taxon>
        <taxon>Archosauria</taxon>
        <taxon>Dinosauria</taxon>
        <taxon>Saurischia</taxon>
        <taxon>Theropoda</taxon>
        <taxon>Coelurosauria</taxon>
        <taxon>Aves</taxon>
        <taxon>Neognathae</taxon>
        <taxon>Galloanserae</taxon>
        <taxon>Anseriformes</taxon>
        <taxon>Anatidae</taxon>
        <taxon>Anatinae</taxon>
        <taxon>Cairina</taxon>
    </lineage>
</organism>
<evidence type="ECO:0000256" key="1">
    <source>
        <dbReference type="SAM" id="Coils"/>
    </source>
</evidence>
<dbReference type="GO" id="GO:0007129">
    <property type="term" value="P:homologous chromosome pairing at meiosis"/>
    <property type="evidence" value="ECO:0007669"/>
    <property type="project" value="TreeGrafter"/>
</dbReference>
<feature type="region of interest" description="Disordered" evidence="2">
    <location>
        <begin position="207"/>
        <end position="227"/>
    </location>
</feature>
<evidence type="ECO:0000313" key="3">
    <source>
        <dbReference type="Ensembl" id="ENSCMMP00000011845.1"/>
    </source>
</evidence>
<accession>A0A8C3C046</accession>
<evidence type="ECO:0000313" key="4">
    <source>
        <dbReference type="Proteomes" id="UP000694556"/>
    </source>
</evidence>